<sequence>MARNYVLCIIPSRTMCDAIDNDLPKCLAVMISFYKLLSDKCTDEDFITVRTHNKVILDTKARKEYESCVEDIAFQVMQECSTTTEHEFTPQATTPIDAIIIVSDSFENHNSPLWKSGCCTIHISNQKTQTKEESIVDNCHMMTCQNTAQDIHYSIEKSLQFFSITLTKDSLPNISSGTLKVIETLTNILNQCDRRTCSLEVLGKKYIDLDEKGWSIYRRTGVRIKDFTLIYMMVGKFKLFKVLGKDYITLTEANQKDVDVVTFMGHVASLKELVLNISAASLLSDCDYKACEECVVESMKIVAEINLASHTLNRIKLRLLSGCECLVENLRKLTRGDNKSNP</sequence>
<evidence type="ECO:0000313" key="1">
    <source>
        <dbReference type="EMBL" id="KAL0484855.1"/>
    </source>
</evidence>
<name>A0AAW2Z5Z8_9EUKA</name>
<keyword evidence="2" id="KW-1185">Reference proteome</keyword>
<dbReference type="AlphaFoldDB" id="A0AAW2Z5Z8"/>
<reference evidence="1 2" key="1">
    <citation type="submission" date="2024-03" db="EMBL/GenBank/DDBJ databases">
        <title>The Acrasis kona genome and developmental transcriptomes reveal deep origins of eukaryotic multicellular pathways.</title>
        <authorList>
            <person name="Sheikh S."/>
            <person name="Fu C.-J."/>
            <person name="Brown M.W."/>
            <person name="Baldauf S.L."/>
        </authorList>
    </citation>
    <scope>NUCLEOTIDE SEQUENCE [LARGE SCALE GENOMIC DNA]</scope>
    <source>
        <strain evidence="1 2">ATCC MYA-3509</strain>
    </source>
</reference>
<organism evidence="1 2">
    <name type="scientific">Acrasis kona</name>
    <dbReference type="NCBI Taxonomy" id="1008807"/>
    <lineage>
        <taxon>Eukaryota</taxon>
        <taxon>Discoba</taxon>
        <taxon>Heterolobosea</taxon>
        <taxon>Tetramitia</taxon>
        <taxon>Eutetramitia</taxon>
        <taxon>Acrasidae</taxon>
        <taxon>Acrasis</taxon>
    </lineage>
</organism>
<comment type="caution">
    <text evidence="1">The sequence shown here is derived from an EMBL/GenBank/DDBJ whole genome shotgun (WGS) entry which is preliminary data.</text>
</comment>
<gene>
    <name evidence="1" type="ORF">AKO1_003573</name>
</gene>
<dbReference type="Proteomes" id="UP001431209">
    <property type="component" value="Unassembled WGS sequence"/>
</dbReference>
<dbReference type="EMBL" id="JAOPGA020001077">
    <property type="protein sequence ID" value="KAL0484855.1"/>
    <property type="molecule type" value="Genomic_DNA"/>
</dbReference>
<evidence type="ECO:0000313" key="2">
    <source>
        <dbReference type="Proteomes" id="UP001431209"/>
    </source>
</evidence>
<proteinExistence type="predicted"/>
<protein>
    <submittedName>
        <fullName evidence="1">Uncharacterized protein</fullName>
    </submittedName>
</protein>
<accession>A0AAW2Z5Z8</accession>